<dbReference type="PANTHER" id="PTHR10676:SF359">
    <property type="entry name" value="DYNEIN HEAVY CHAIN DOMAIN-CONTAINING PROTEIN 1"/>
    <property type="match status" value="1"/>
</dbReference>
<keyword evidence="3" id="KW-0963">Cytoplasm</keyword>
<evidence type="ECO:0000256" key="11">
    <source>
        <dbReference type="SAM" id="Coils"/>
    </source>
</evidence>
<evidence type="ECO:0000256" key="3">
    <source>
        <dbReference type="ARBA" id="ARBA00022490"/>
    </source>
</evidence>
<dbReference type="InterPro" id="IPR043157">
    <property type="entry name" value="Dynein_AAA1S"/>
</dbReference>
<feature type="domain" description="AAA+ ATPase" evidence="12">
    <location>
        <begin position="1786"/>
        <end position="2042"/>
    </location>
</feature>
<dbReference type="Gene3D" id="1.10.287.2620">
    <property type="match status" value="1"/>
</dbReference>
<dbReference type="Pfam" id="PF18198">
    <property type="entry name" value="AAA_lid_11"/>
    <property type="match status" value="1"/>
</dbReference>
<dbReference type="InterPro" id="IPR027417">
    <property type="entry name" value="P-loop_NTPase"/>
</dbReference>
<dbReference type="GO" id="GO:0030317">
    <property type="term" value="P:flagellated sperm motility"/>
    <property type="evidence" value="ECO:0007669"/>
    <property type="project" value="TreeGrafter"/>
</dbReference>
<gene>
    <name evidence="13" type="ORF">KOW79_015058</name>
</gene>
<evidence type="ECO:0000256" key="7">
    <source>
        <dbReference type="ARBA" id="ARBA00023017"/>
    </source>
</evidence>
<dbReference type="Pfam" id="PF12774">
    <property type="entry name" value="AAA_6"/>
    <property type="match status" value="2"/>
</dbReference>
<evidence type="ECO:0000256" key="8">
    <source>
        <dbReference type="ARBA" id="ARBA00023054"/>
    </source>
</evidence>
<evidence type="ECO:0000256" key="4">
    <source>
        <dbReference type="ARBA" id="ARBA00022701"/>
    </source>
</evidence>
<dbReference type="Pfam" id="PF08393">
    <property type="entry name" value="DHC_N2"/>
    <property type="match status" value="1"/>
</dbReference>
<dbReference type="OrthoDB" id="5986589at2759"/>
<dbReference type="InterPro" id="IPR003593">
    <property type="entry name" value="AAA+_ATPase"/>
</dbReference>
<dbReference type="Pfam" id="PF12775">
    <property type="entry name" value="AAA_7"/>
    <property type="match status" value="1"/>
</dbReference>
<comment type="subcellular location">
    <subcellularLocation>
        <location evidence="1">Cytoplasm</location>
        <location evidence="1">Cytoskeleton</location>
    </subcellularLocation>
</comment>
<dbReference type="FunFam" id="1.20.140.100:FF:000008">
    <property type="entry name" value="Dynein heavy chain domain 1"/>
    <property type="match status" value="1"/>
</dbReference>
<dbReference type="GO" id="GO:0051959">
    <property type="term" value="F:dynein light intermediate chain binding"/>
    <property type="evidence" value="ECO:0007669"/>
    <property type="project" value="InterPro"/>
</dbReference>
<dbReference type="Pfam" id="PF12780">
    <property type="entry name" value="AAA_8"/>
    <property type="match status" value="1"/>
</dbReference>
<dbReference type="InterPro" id="IPR041466">
    <property type="entry name" value="Dynein_AAA5_ext"/>
</dbReference>
<dbReference type="Gene3D" id="1.20.140.100">
    <property type="entry name" value="Dynein heavy chain, N-terminal domain 2"/>
    <property type="match status" value="1"/>
</dbReference>
<dbReference type="InterPro" id="IPR041658">
    <property type="entry name" value="AAA_lid_11"/>
</dbReference>
<dbReference type="GO" id="GO:0005524">
    <property type="term" value="F:ATP binding"/>
    <property type="evidence" value="ECO:0007669"/>
    <property type="project" value="UniProtKB-KW"/>
</dbReference>
<dbReference type="Gene3D" id="3.20.180.20">
    <property type="entry name" value="Dynein heavy chain, N-terminal domain 2"/>
    <property type="match status" value="1"/>
</dbReference>
<keyword evidence="14" id="KW-1185">Reference proteome</keyword>
<keyword evidence="5" id="KW-0547">Nucleotide-binding</keyword>
<dbReference type="Gene3D" id="1.10.8.720">
    <property type="entry name" value="Region D6 of dynein motor"/>
    <property type="match status" value="1"/>
</dbReference>
<proteinExistence type="inferred from homology"/>
<dbReference type="GO" id="GO:0005874">
    <property type="term" value="C:microtubule"/>
    <property type="evidence" value="ECO:0007669"/>
    <property type="project" value="UniProtKB-KW"/>
</dbReference>
<evidence type="ECO:0000259" key="12">
    <source>
        <dbReference type="SMART" id="SM00382"/>
    </source>
</evidence>
<dbReference type="GO" id="GO:0036126">
    <property type="term" value="C:sperm flagellum"/>
    <property type="evidence" value="ECO:0007669"/>
    <property type="project" value="TreeGrafter"/>
</dbReference>
<keyword evidence="7" id="KW-0243">Dynein</keyword>
<dbReference type="Gene3D" id="3.10.490.20">
    <property type="match status" value="1"/>
</dbReference>
<dbReference type="Pfam" id="PF17852">
    <property type="entry name" value="Dynein_AAA_lid"/>
    <property type="match status" value="1"/>
</dbReference>
<keyword evidence="6" id="KW-0067">ATP-binding</keyword>
<dbReference type="InterPro" id="IPR042228">
    <property type="entry name" value="Dynein_linker_3"/>
</dbReference>
<comment type="similarity">
    <text evidence="2">Belongs to the dynein heavy chain family.</text>
</comment>
<dbReference type="Gene3D" id="1.20.920.30">
    <property type="match status" value="1"/>
</dbReference>
<dbReference type="PANTHER" id="PTHR10676">
    <property type="entry name" value="DYNEIN HEAVY CHAIN FAMILY PROTEIN"/>
    <property type="match status" value="1"/>
</dbReference>
<keyword evidence="10" id="KW-0206">Cytoskeleton</keyword>
<keyword evidence="8 11" id="KW-0175">Coiled coil</keyword>
<dbReference type="InterPro" id="IPR042219">
    <property type="entry name" value="AAA_lid_11_sf"/>
</dbReference>
<dbReference type="GO" id="GO:0008569">
    <property type="term" value="F:minus-end-directed microtubule motor activity"/>
    <property type="evidence" value="ECO:0007669"/>
    <property type="project" value="TreeGrafter"/>
</dbReference>
<comment type="caution">
    <text evidence="13">The sequence shown here is derived from an EMBL/GenBank/DDBJ whole genome shotgun (WGS) entry which is preliminary data.</text>
</comment>
<dbReference type="Gene3D" id="3.40.50.300">
    <property type="entry name" value="P-loop containing nucleotide triphosphate hydrolases"/>
    <property type="match status" value="6"/>
</dbReference>
<dbReference type="CDD" id="cd00009">
    <property type="entry name" value="AAA"/>
    <property type="match status" value="1"/>
</dbReference>
<dbReference type="InterPro" id="IPR026983">
    <property type="entry name" value="DHC"/>
</dbReference>
<dbReference type="Gene3D" id="1.10.8.710">
    <property type="match status" value="1"/>
</dbReference>
<evidence type="ECO:0000256" key="1">
    <source>
        <dbReference type="ARBA" id="ARBA00004245"/>
    </source>
</evidence>
<feature type="coiled-coil region" evidence="11">
    <location>
        <begin position="2916"/>
        <end position="2992"/>
    </location>
</feature>
<evidence type="ECO:0000313" key="14">
    <source>
        <dbReference type="Proteomes" id="UP000824219"/>
    </source>
</evidence>
<dbReference type="SUPFAM" id="SSF52540">
    <property type="entry name" value="P-loop containing nucleoside triphosphate hydrolases"/>
    <property type="match status" value="2"/>
</dbReference>
<reference evidence="13 14" key="1">
    <citation type="submission" date="2021-06" db="EMBL/GenBank/DDBJ databases">
        <title>Chromosome-level genome assembly of the red-tail catfish (Hemibagrus wyckioides).</title>
        <authorList>
            <person name="Shao F."/>
        </authorList>
    </citation>
    <scope>NUCLEOTIDE SEQUENCE [LARGE SCALE GENOMIC DNA]</scope>
    <source>
        <strain evidence="13">EC202008001</strain>
        <tissue evidence="13">Blood</tissue>
    </source>
</reference>
<dbReference type="Pfam" id="PF12777">
    <property type="entry name" value="MT"/>
    <property type="match status" value="1"/>
</dbReference>
<dbReference type="InterPro" id="IPR043160">
    <property type="entry name" value="Dynein_C_barrel"/>
</dbReference>
<dbReference type="GO" id="GO:0045505">
    <property type="term" value="F:dynein intermediate chain binding"/>
    <property type="evidence" value="ECO:0007669"/>
    <property type="project" value="InterPro"/>
</dbReference>
<evidence type="ECO:0000256" key="2">
    <source>
        <dbReference type="ARBA" id="ARBA00008887"/>
    </source>
</evidence>
<evidence type="ECO:0000256" key="9">
    <source>
        <dbReference type="ARBA" id="ARBA00023175"/>
    </source>
</evidence>
<organism evidence="13 14">
    <name type="scientific">Hemibagrus wyckioides</name>
    <dbReference type="NCBI Taxonomy" id="337641"/>
    <lineage>
        <taxon>Eukaryota</taxon>
        <taxon>Metazoa</taxon>
        <taxon>Chordata</taxon>
        <taxon>Craniata</taxon>
        <taxon>Vertebrata</taxon>
        <taxon>Euteleostomi</taxon>
        <taxon>Actinopterygii</taxon>
        <taxon>Neopterygii</taxon>
        <taxon>Teleostei</taxon>
        <taxon>Ostariophysi</taxon>
        <taxon>Siluriformes</taxon>
        <taxon>Bagridae</taxon>
        <taxon>Hemibagrus</taxon>
    </lineage>
</organism>
<dbReference type="InterPro" id="IPR035699">
    <property type="entry name" value="AAA_6"/>
</dbReference>
<evidence type="ECO:0000256" key="10">
    <source>
        <dbReference type="ARBA" id="ARBA00023212"/>
    </source>
</evidence>
<dbReference type="SMART" id="SM00382">
    <property type="entry name" value="AAA"/>
    <property type="match status" value="2"/>
</dbReference>
<accession>A0A9D3NJL6</accession>
<dbReference type="Pfam" id="PF18199">
    <property type="entry name" value="Dynein_C"/>
    <property type="match status" value="1"/>
</dbReference>
<evidence type="ECO:0000256" key="6">
    <source>
        <dbReference type="ARBA" id="ARBA00022840"/>
    </source>
</evidence>
<evidence type="ECO:0000313" key="13">
    <source>
        <dbReference type="EMBL" id="KAG7322200.1"/>
    </source>
</evidence>
<sequence length="4414" mass="501018">MDGKKTGKETKAKCRPLTGIEVFEIFTHKKHLGGLQFYHLKVSEDGRPYDLHVVPCSKAGPDHYIFSPTSVIHVKDGCSVGLLNLAEWYREAVLWNALRDIPFFRDYLLHKTFTRWHRNVCQVSFQRKCKHLQAQLLIAVPQFREALFHLTRLTEKIKGVHWLPQDESHAYTLTEFQTTLLKSNQQSQRFLENFFYPCSLILTTVQETCYKTYQEIQQQLKEFHLSHCSKPFHLQQSLNRSFHKKLNQTGQVLQRLGNFKALMDCMIVQNLVSVTHSELMLYLNTFLKREQNNQGSLFEAELTFGVDGQLVLVPPMHLFQELLLEALQSVVDSTLQVVDASNNSLDSKDPLTASFSFQQSKTSPGITNNTNAPVRRACKQSGSALTSTGSFPSKQESCIASNTTMVLPKLSSFSLQGQRLQRQFYPLSTKKLKWHLHHHAGAQEVEKQQVRIIQEALQEIQQLCERHAWLVDAYLFASQWSPALLENMREWPAPKYQEHIQMIQSWINQVHHVPAAFTTSNKLITINCSHIQEMLEPLLKIVEKDILNLLSEELQLCAKYLINDLKKFMACLKLEPTDLKEFANYVSMVKSYKETDMDQKLENLCSLQETILRNFRNMTPEEVTLIGETFALSNQFVPLLRSATERVMQQIPCMINTLDNIFSSLTKQLEDLVYSATSGPYLDLNQNSCQIIPKFRLKYRQHHMIAAQLYELSETNQSLRGQPLDLSFVMTSKQNMEAWKELWELMDVSTAQIQEWTPVLFSQFVVSEAQGKVNEWLQRVNSVAKAIPPSDEVLQETLRVFETFSQQFSLIAKLSSPTMKHKHWANIFEEVDLLADRGQNLTIGDLMSRELWEHQNKISKICSEAKTEANMEQSFQRLQQSWEGTVFRLTKFILNVCQKKNPHPHVVTQQIKPSADIDPTQNDSQQNSFGRETFIIMDLETLVAQVEDSVMTLSSMLMSPHICDLKREVEIWLQLLQELEELLDFCQRYQQKWIILSRIFNEMSMSSKNIELIEKFSPVDRMFHELIQAVSSDPHVLNFVRLKKTRETDCDFHGQHLRNILIKGLTAMEEICSQLLYLLDSQRHEFPRLCFLGDEEVIELLSLHLTPSSLLPFVRKCFRGVQWIEVDHKSKNDMTNQNSEPDIPSTQLWIFGVYGMQKEHVPFACPLRFNLNPVVCLDHLEKELHQTVKQLILKCIATRQGPEPEENTPEQNKQVDDNIPTPDLACIFNPSGKDEGSTRNVITSLFIKLISEYPLQCILVAEELQWYSDICKVSAQNKWISIKAQNTAKLQSLCKAVQDISADSYNSTLATQHRVTALRAIILLIMKHSQQIAGLVDIESSLESSFEWQRLIKYRRSVTVDDWSNTGEDNPCTNEESIHVDVLGTQLAYGNEYIGPESWMMVNTTSTERAQLGILLALTSYKCAFISGPLMSGKQRIALQLGWVLGQQVIMLRCCSNTSFPVVCQMLLGALQCGAWLVLSSVDSLEQGILSILGQCLTDIHQCLSIVLENGQENELQDHNHKIIPNSTVRNFVRKHNKKMIEIKCQILSEEKNILAKPSYGCIMISSNGYSAEIPENLRITTRPVSLMQPDFSIIAEVLLISLGFSEATNISRRLVSLLNLGKDLLCLPEYVCKDQCSWLVFLRKVIDASGIYLSRTFEEIHEDRTTDVSFKASENMLQAYHLPSHKLKSKPSLSNAVREEQALIKGIMSVLLSAISDHNRAFQFCTVFEEIFPAAKYCPNFQYIIEESERNALRNAITEELQQTALCADSEILNNALTLHQALKFFKTVVISGPAGSGKTTLYRALARALRQLAEASMQENVADTKHLSHSCWCSVHTMELFPNALSHEELFGACCEQTGSWRDGAFTKVLRDTERYGFSVQSSPQFKQKHGVQKVKWLVLDGEPLTCSKWFDTLSTLGNPESPFLCLSSGTKIHPSQEGIKIIVETTSLAEATPSALARCGLVCISGISVWKNVWKTEMDALYRDQVLNQSTLKMLRCLAEDLFSSTIIFLRHKGLNSVLTNEGCEASKSCPGIINGLQEVMSFIKILRALLGDSGKRNALKTSKQKRDNTLKLPSTELHARNLFVIAYIWGFGGQLHPRHWTQFDIFAREALFKCRYKIEVPVKGTVFEHFFYLSDEMLEGATCINSFTKNRGPQHSCTSVPQYKNYAYLLDRLLEAHYPALLVGEAGSGKTILCKNLLQERQSLHVSVSPRLRSADLRNILERIRNRNTSLGSLDQGLILFIDDLHEPAFGKTSATLETLRQCISRDGVQTGYHFKLFSSGAVSYLGAYRTHGTHKSGYSQISARLSRLFTILVLPEMTADTLYSIHSSQLQQWLRNFPSMPRIADMARCIVAATFDVYLVAYEHSSSSVHSPHIVLSLYDLQKVFQGMFLFDPRTSGHYFHQRKPTLNFKNLSSPSMLAFNSDFLVPARNILSIAHLWIHECLRTFGDRLSSDEESQKLASFIVQASEKNFGSKLVLESQIFGELPDHGCHLKSTTIADINQHKHMTMQQENVECIISTNVSTTSPKILVMTKDQLQLTESKFSEELSSPRSTAACVKPHTVSIWLQQLLHEISSSIHDMVFSPEFSRLHIFRVQKQLNHNILYQERDLDVLIEQLNNIVKSKEATETYCRYAKFAVYHQRVRQLIHILRALLIPNGHGVLFGAAKKTGRKTTLRLAADLTGYHLIEVHCGNEVKLKELVKEAYHQIDQHGEHVIFMVHENTSQAVRDDLLLIMETWHHVDGELKEVRPYISAVVKKSSDQKTGQVNKRYFRSKQKHIHVFLLLPLSQHTYETETEQSSVTARQITKALTLCCCVEVYHPWSTETLVEIASVHLKDSVDDKTTVTSIAQAMAAIHQSATKYASIFLNTVSNQPFSPQTYIELIEYFSQLCDHLNEQVRSHANRLTKVLGHLKDLTDTAQDYRQEAFRLKVKFQEAQKELSQLQMAIDTERAVCEQTHQHCLLEENCLTYLQEQLDLAEQQAQDALKEVTPLYEAALKAMLSLNQSDLDEVRHYRHPPDGVVILMNAICRLFNCPCNWESGKQLLGQPNFLQELQFFDHSKLSNELFADLGQIVQAPHFQTGLVCGVSQACESLCSWVRAVYQYACVKHCLAPKEAHKIHLNHCMAEIRARLQVARLQEDAAQDRLDVVEKQYQFVRNNLKELSAQLHKLEIEEKEAAVTIKQISDYIKKWNMAKKETEMNEHTIPGDALLLAAVITYLGPFGPDIRLDLLKKWHKMCLTGKITISPEDVRTSLFDEAQFLSTENVQFANIPVATELHRALTQALGRDQHLIQAVLPNHVLKLLLWGHRALWAHKWGLLTDTQQHKEQSFLTGLIEHSDQFPINAGRSEKDEEFELIVSAHDPEFIHKISHGAKKGLKVLVTEIEHAVPREEFLSILDRPGGNHIFDAFHPVKALHPEFCLFLSTSLPAKVLLEEIHPLILAKVKVIDLSLSTSEVQGIILSDLIQSKCSELWLKHCQLQQNKQVLQDKLHVEEVSLVDYILQSSTPLLQDPEFLPYVQQCKRSTLRHQAEIEELANKMDGHKAVMNEFHCISALATALYRALQDVGRLYPFYFFPLCNFLIALRETLAQKGWLDVPCSAEMEKSVVMSEISQRIVSHLFAHYRPYLFQNHAELLRLFFSVAFFMHTEGSSEIERVVFLRGLSNIESGEYASSPEQSAAVLPSWIPTHTKAVLGLLEKISPFHGLISSLRNSSRQWQEYFHFPSATVVGPAPCQSHSQLTTLQRAILWKTFCPQWLAAVMDDLAACHQGQNIQSAVAGGPHTSSPEALSSLLSRNKGPVIVTMPSQIENGSGGIHPLHWIKHSALHQAEMKGVKVVVLSFGSKCQRDYLLSSLITAVQTGFWLVLNNCHLLDHWDPKVITQLRQLLSCTGKGHLTNMEADMGLNQIGEGAGNQVHPHFRLWLITKGNAPLSIPAFIRMCAMHLVFDSHWDLKDELCSSFRQVTSTVHPAMNKVDPLLRAAVLHSVLMQRQKVKHLGHGSFYKWSYEDFLALTDAHAHLAKLCHDPVEALEYVAAYLIYGGHVSDSADLEAVEAVCRVCLQPLPSTSGSGPHILSEMISMKGHFDEDILKAVQHCIETTLNNNDTLLLGFSSEMTNDIVNIRSQTLRILLLQSEDSFAAVRNYDGMFKHLPELADYKMAQERLQNLQTNFEWTKKRGGVGEGKVSLSPMHAFLQTEWENLTDTVSSLQDVSASTNITSSIISELETRANLLQMYQMEECSGSPPVYCLSAFANPRGFLAALIRETVHIKQCDISQVTLHFQVLGAAASPAFKLSNGICLSGLELHGAWWDMQLGAVQDTRSPKPCPFPLLGVRAQVKNFNISYLSHSSPSNSYTMPFYNCPLYLDSQSKDEDWSLSVDNIVTYVPLMTKLDPVLCKIRRVRLVSALQEKNI</sequence>
<protein>
    <recommendedName>
        <fullName evidence="12">AAA+ ATPase domain-containing protein</fullName>
    </recommendedName>
</protein>
<feature type="domain" description="AAA+ ATPase" evidence="12">
    <location>
        <begin position="2180"/>
        <end position="2323"/>
    </location>
</feature>
<dbReference type="InterPro" id="IPR013602">
    <property type="entry name" value="Dynein_heavy_linker"/>
</dbReference>
<evidence type="ECO:0000256" key="5">
    <source>
        <dbReference type="ARBA" id="ARBA00022741"/>
    </source>
</evidence>
<dbReference type="Proteomes" id="UP000824219">
    <property type="component" value="Linkage Group LG17"/>
</dbReference>
<dbReference type="Gene3D" id="1.20.58.1120">
    <property type="match status" value="1"/>
</dbReference>
<dbReference type="InterPro" id="IPR024317">
    <property type="entry name" value="Dynein_heavy_chain_D4_dom"/>
</dbReference>
<dbReference type="InterPro" id="IPR024743">
    <property type="entry name" value="Dynein_HC_stalk"/>
</dbReference>
<dbReference type="InterPro" id="IPR041228">
    <property type="entry name" value="Dynein_C"/>
</dbReference>
<dbReference type="GO" id="GO:0036156">
    <property type="term" value="C:inner dynein arm"/>
    <property type="evidence" value="ECO:0007669"/>
    <property type="project" value="TreeGrafter"/>
</dbReference>
<keyword evidence="4" id="KW-0493">Microtubule</keyword>
<feature type="coiled-coil region" evidence="11">
    <location>
        <begin position="3129"/>
        <end position="3184"/>
    </location>
</feature>
<dbReference type="InterPro" id="IPR042222">
    <property type="entry name" value="Dynein_2_N"/>
</dbReference>
<name>A0A9D3NJL6_9TELE</name>
<dbReference type="EMBL" id="JAHKSW010000017">
    <property type="protein sequence ID" value="KAG7322200.1"/>
    <property type="molecule type" value="Genomic_DNA"/>
</dbReference>
<keyword evidence="9" id="KW-0505">Motor protein</keyword>
<dbReference type="Gene3D" id="1.20.920.20">
    <property type="match status" value="1"/>
</dbReference>